<comment type="caution">
    <text evidence="2">The sequence shown here is derived from an EMBL/GenBank/DDBJ whole genome shotgun (WGS) entry which is preliminary data.</text>
</comment>
<accession>A0ABQ5SH22</accession>
<keyword evidence="3" id="KW-1185">Reference proteome</keyword>
<gene>
    <name evidence="2" type="ORF">VaNZ11_013835</name>
</gene>
<feature type="compositionally biased region" description="Basic and acidic residues" evidence="1">
    <location>
        <begin position="112"/>
        <end position="122"/>
    </location>
</feature>
<evidence type="ECO:0000313" key="2">
    <source>
        <dbReference type="EMBL" id="GLI69255.1"/>
    </source>
</evidence>
<proteinExistence type="predicted"/>
<sequence length="162" mass="17076">MASDDTRRSPLDTFAEDLGRTVLDAAASGERAPMLDTVLAGQHLNTDQIKALIQKTAEIKDGLTDYIAFLLGLLGSSVAATTSEGVGAQRAPVTPAVQEPVGIPEEPPSESTPKDQGFDRHRPMAAVNTVRKERRYDNRGRQSPSNRGSAGAGPSSGHAKGK</sequence>
<feature type="region of interest" description="Disordered" evidence="1">
    <location>
        <begin position="84"/>
        <end position="162"/>
    </location>
</feature>
<reference evidence="2 3" key="1">
    <citation type="journal article" date="2023" name="IScience">
        <title>Expanded male sex-determining region conserved during the evolution of homothallism in the green alga Volvox.</title>
        <authorList>
            <person name="Yamamoto K."/>
            <person name="Matsuzaki R."/>
            <person name="Mahakham W."/>
            <person name="Heman W."/>
            <person name="Sekimoto H."/>
            <person name="Kawachi M."/>
            <person name="Minakuchi Y."/>
            <person name="Toyoda A."/>
            <person name="Nozaki H."/>
        </authorList>
    </citation>
    <scope>NUCLEOTIDE SEQUENCE [LARGE SCALE GENOMIC DNA]</scope>
    <source>
        <strain evidence="2 3">NIES-4468</strain>
    </source>
</reference>
<feature type="compositionally biased region" description="Low complexity" evidence="1">
    <location>
        <begin position="143"/>
        <end position="162"/>
    </location>
</feature>
<evidence type="ECO:0000256" key="1">
    <source>
        <dbReference type="SAM" id="MobiDB-lite"/>
    </source>
</evidence>
<evidence type="ECO:0000313" key="3">
    <source>
        <dbReference type="Proteomes" id="UP001165090"/>
    </source>
</evidence>
<dbReference type="EMBL" id="BSDZ01000080">
    <property type="protein sequence ID" value="GLI69255.1"/>
    <property type="molecule type" value="Genomic_DNA"/>
</dbReference>
<dbReference type="Proteomes" id="UP001165090">
    <property type="component" value="Unassembled WGS sequence"/>
</dbReference>
<protein>
    <submittedName>
        <fullName evidence="2">Uncharacterized protein</fullName>
    </submittedName>
</protein>
<organism evidence="2 3">
    <name type="scientific">Volvox africanus</name>
    <dbReference type="NCBI Taxonomy" id="51714"/>
    <lineage>
        <taxon>Eukaryota</taxon>
        <taxon>Viridiplantae</taxon>
        <taxon>Chlorophyta</taxon>
        <taxon>core chlorophytes</taxon>
        <taxon>Chlorophyceae</taxon>
        <taxon>CS clade</taxon>
        <taxon>Chlamydomonadales</taxon>
        <taxon>Volvocaceae</taxon>
        <taxon>Volvox</taxon>
    </lineage>
</organism>
<name>A0ABQ5SH22_9CHLO</name>
<feature type="compositionally biased region" description="Basic and acidic residues" evidence="1">
    <location>
        <begin position="130"/>
        <end position="140"/>
    </location>
</feature>